<sequence length="334" mass="36756">MTALGGKPTGPERVCAVRVEAGQAGGTVLDFVAGRFTYLTREQWQQELVDGRLRVNGEPVPPERLLAAADRVSYRGRELAEPPVASHFSVVYEDDDLLVVNKPAPLPCHPGGRYFRHTLWRLLQERCGVPKPLLVNRLDRETSGLVVVAKKRAAARDCARQWQEQQVEKRYLVLVEGEFPLGAQAVAGFLAPDPASLVRKKSRFFPADQAAPAGAVSCATAFRLLALQGGISLLEARPLTGRCHQIRATLCSLGFPVVGDKIYGLDEELFLRFLADRLSSDDRRRLRLPRQALHSAGLKMRHPADHRPLEFTCPLPPEMAGLLPQALPVGAMES</sequence>
<dbReference type="STRING" id="589865.DaAHT2_0153"/>
<dbReference type="GO" id="GO:0009982">
    <property type="term" value="F:pseudouridine synthase activity"/>
    <property type="evidence" value="ECO:0007669"/>
    <property type="project" value="InterPro"/>
</dbReference>
<dbReference type="AlphaFoldDB" id="D6Z5Y2"/>
<dbReference type="InterPro" id="IPR050188">
    <property type="entry name" value="RluA_PseudoU_synthase"/>
</dbReference>
<feature type="active site" evidence="2">
    <location>
        <position position="139"/>
    </location>
</feature>
<dbReference type="InterPro" id="IPR006224">
    <property type="entry name" value="PsdUridine_synth_RluA-like_CS"/>
</dbReference>
<name>D6Z5Y2_DESAT</name>
<evidence type="ECO:0000313" key="6">
    <source>
        <dbReference type="Proteomes" id="UP000001508"/>
    </source>
</evidence>
<dbReference type="OrthoDB" id="128480at2"/>
<evidence type="ECO:0000259" key="4">
    <source>
        <dbReference type="Pfam" id="PF00849"/>
    </source>
</evidence>
<dbReference type="InterPro" id="IPR006225">
    <property type="entry name" value="PsdUridine_synth_RluC/D"/>
</dbReference>
<evidence type="ECO:0000313" key="5">
    <source>
        <dbReference type="EMBL" id="ADH84864.1"/>
    </source>
</evidence>
<dbReference type="EMBL" id="CP001940">
    <property type="protein sequence ID" value="ADH84864.1"/>
    <property type="molecule type" value="Genomic_DNA"/>
</dbReference>
<proteinExistence type="inferred from homology"/>
<dbReference type="GO" id="GO:0140098">
    <property type="term" value="F:catalytic activity, acting on RNA"/>
    <property type="evidence" value="ECO:0007669"/>
    <property type="project" value="UniProtKB-ARBA"/>
</dbReference>
<gene>
    <name evidence="5" type="ordered locus">DaAHT2_0153</name>
</gene>
<dbReference type="InterPro" id="IPR020103">
    <property type="entry name" value="PsdUridine_synth_cat_dom_sf"/>
</dbReference>
<dbReference type="SUPFAM" id="SSF55120">
    <property type="entry name" value="Pseudouridine synthase"/>
    <property type="match status" value="1"/>
</dbReference>
<organism evidence="5 6">
    <name type="scientific">Desulfurivibrio alkaliphilus (strain DSM 19089 / UNIQEM U267 / AHT2)</name>
    <dbReference type="NCBI Taxonomy" id="589865"/>
    <lineage>
        <taxon>Bacteria</taxon>
        <taxon>Pseudomonadati</taxon>
        <taxon>Thermodesulfobacteriota</taxon>
        <taxon>Desulfobulbia</taxon>
        <taxon>Desulfobulbales</taxon>
        <taxon>Desulfobulbaceae</taxon>
        <taxon>Desulfurivibrio</taxon>
    </lineage>
</organism>
<dbReference type="InterPro" id="IPR006145">
    <property type="entry name" value="PsdUridine_synth_RsuA/RluA"/>
</dbReference>
<dbReference type="InParanoid" id="D6Z5Y2"/>
<feature type="domain" description="Pseudouridine synthase RsuA/RluA-like" evidence="4">
    <location>
        <begin position="96"/>
        <end position="250"/>
    </location>
</feature>
<dbReference type="eggNOG" id="COG0564">
    <property type="taxonomic scope" value="Bacteria"/>
</dbReference>
<dbReference type="CDD" id="cd02869">
    <property type="entry name" value="PseudoU_synth_RluA_like"/>
    <property type="match status" value="1"/>
</dbReference>
<dbReference type="EC" id="5.4.99.-" evidence="3"/>
<reference evidence="6" key="1">
    <citation type="submission" date="2010-02" db="EMBL/GenBank/DDBJ databases">
        <title>Complete sequence of Desulfurivibrio alkaliphilus AHT2.</title>
        <authorList>
            <consortium name="US DOE Joint Genome Institute"/>
            <person name="Pitluck S."/>
            <person name="Chertkov O."/>
            <person name="Detter J.C."/>
            <person name="Han C."/>
            <person name="Tapia R."/>
            <person name="Larimer F."/>
            <person name="Land M."/>
            <person name="Hauser L."/>
            <person name="Kyrpides N."/>
            <person name="Mikhailova N."/>
            <person name="Sorokin D.Y."/>
            <person name="Muyzer G."/>
            <person name="Woyke T."/>
        </authorList>
    </citation>
    <scope>NUCLEOTIDE SEQUENCE [LARGE SCALE GENOMIC DNA]</scope>
    <source>
        <strain evidence="6">DSM 19089 / UNIQEM U267 / AHT2</strain>
    </source>
</reference>
<accession>D6Z5Y2</accession>
<dbReference type="RefSeq" id="WP_013162395.1">
    <property type="nucleotide sequence ID" value="NC_014216.1"/>
</dbReference>
<evidence type="ECO:0000256" key="1">
    <source>
        <dbReference type="ARBA" id="ARBA00010876"/>
    </source>
</evidence>
<dbReference type="Gene3D" id="3.30.2350.10">
    <property type="entry name" value="Pseudouridine synthase"/>
    <property type="match status" value="1"/>
</dbReference>
<evidence type="ECO:0000256" key="2">
    <source>
        <dbReference type="PIRSR" id="PIRSR606225-1"/>
    </source>
</evidence>
<dbReference type="GO" id="GO:0000455">
    <property type="term" value="P:enzyme-directed rRNA pseudouridine synthesis"/>
    <property type="evidence" value="ECO:0007669"/>
    <property type="project" value="TreeGrafter"/>
</dbReference>
<dbReference type="Proteomes" id="UP000001508">
    <property type="component" value="Chromosome"/>
</dbReference>
<keyword evidence="3" id="KW-0413">Isomerase</keyword>
<dbReference type="NCBIfam" id="TIGR00005">
    <property type="entry name" value="rluA_subfam"/>
    <property type="match status" value="1"/>
</dbReference>
<keyword evidence="6" id="KW-1185">Reference proteome</keyword>
<dbReference type="KEGG" id="dak:DaAHT2_0153"/>
<evidence type="ECO:0000256" key="3">
    <source>
        <dbReference type="RuleBase" id="RU362028"/>
    </source>
</evidence>
<comment type="catalytic activity">
    <reaction evidence="3">
        <text>a uridine in RNA = a pseudouridine in RNA</text>
        <dbReference type="Rhea" id="RHEA:48348"/>
        <dbReference type="Rhea" id="RHEA-COMP:12068"/>
        <dbReference type="Rhea" id="RHEA-COMP:12069"/>
        <dbReference type="ChEBI" id="CHEBI:65314"/>
        <dbReference type="ChEBI" id="CHEBI:65315"/>
    </reaction>
</comment>
<dbReference type="HOGENOM" id="CLU_016902_4_4_7"/>
<dbReference type="PANTHER" id="PTHR21600">
    <property type="entry name" value="MITOCHONDRIAL RNA PSEUDOURIDINE SYNTHASE"/>
    <property type="match status" value="1"/>
</dbReference>
<comment type="similarity">
    <text evidence="1 3">Belongs to the pseudouridine synthase RluA family.</text>
</comment>
<dbReference type="GO" id="GO:0003723">
    <property type="term" value="F:RNA binding"/>
    <property type="evidence" value="ECO:0007669"/>
    <property type="project" value="InterPro"/>
</dbReference>
<dbReference type="PANTHER" id="PTHR21600:SF87">
    <property type="entry name" value="RNA PSEUDOURIDYLATE SYNTHASE DOMAIN-CONTAINING PROTEIN 1"/>
    <property type="match status" value="1"/>
</dbReference>
<protein>
    <recommendedName>
        <fullName evidence="3">Pseudouridine synthase</fullName>
        <ecNumber evidence="3">5.4.99.-</ecNumber>
    </recommendedName>
</protein>
<comment type="function">
    <text evidence="3">Responsible for synthesis of pseudouridine from uracil.</text>
</comment>
<dbReference type="Pfam" id="PF00849">
    <property type="entry name" value="PseudoU_synth_2"/>
    <property type="match status" value="1"/>
</dbReference>
<dbReference type="PROSITE" id="PS01129">
    <property type="entry name" value="PSI_RLU"/>
    <property type="match status" value="1"/>
</dbReference>